<keyword evidence="1" id="KW-0812">Transmembrane</keyword>
<sequence length="92" mass="10317">MTSNSLIYKLADVKSRVAPQIFLIFLAVLIFYQSYYMHTGFLTVAHMRFFDEALTFFVSTLSYVLMIVPAGILATNWNATKLLCLSIAGIGL</sequence>
<organism evidence="2 3">
    <name type="scientific">Trichogramma kaykai</name>
    <dbReference type="NCBI Taxonomy" id="54128"/>
    <lineage>
        <taxon>Eukaryota</taxon>
        <taxon>Metazoa</taxon>
        <taxon>Ecdysozoa</taxon>
        <taxon>Arthropoda</taxon>
        <taxon>Hexapoda</taxon>
        <taxon>Insecta</taxon>
        <taxon>Pterygota</taxon>
        <taxon>Neoptera</taxon>
        <taxon>Endopterygota</taxon>
        <taxon>Hymenoptera</taxon>
        <taxon>Apocrita</taxon>
        <taxon>Proctotrupomorpha</taxon>
        <taxon>Chalcidoidea</taxon>
        <taxon>Trichogrammatidae</taxon>
        <taxon>Trichogramma</taxon>
    </lineage>
</organism>
<comment type="caution">
    <text evidence="2">The sequence shown here is derived from an EMBL/GenBank/DDBJ whole genome shotgun (WGS) entry which is preliminary data.</text>
</comment>
<accession>A0ABD2X4C5</accession>
<protein>
    <recommendedName>
        <fullName evidence="4">MFS transporter</fullName>
    </recommendedName>
</protein>
<name>A0ABD2X4C5_9HYME</name>
<feature type="transmembrane region" description="Helical" evidence="1">
    <location>
        <begin position="53"/>
        <end position="73"/>
    </location>
</feature>
<evidence type="ECO:0000313" key="2">
    <source>
        <dbReference type="EMBL" id="KAL3399960.1"/>
    </source>
</evidence>
<dbReference type="AlphaFoldDB" id="A0ABD2X4C5"/>
<proteinExistence type="predicted"/>
<evidence type="ECO:0000256" key="1">
    <source>
        <dbReference type="SAM" id="Phobius"/>
    </source>
</evidence>
<reference evidence="2 3" key="1">
    <citation type="journal article" date="2024" name="bioRxiv">
        <title>A reference genome for Trichogramma kaykai: A tiny desert-dwelling parasitoid wasp with competing sex-ratio distorters.</title>
        <authorList>
            <person name="Culotta J."/>
            <person name="Lindsey A.R."/>
        </authorList>
    </citation>
    <scope>NUCLEOTIDE SEQUENCE [LARGE SCALE GENOMIC DNA]</scope>
    <source>
        <strain evidence="2 3">KSX58</strain>
    </source>
</reference>
<keyword evidence="1" id="KW-0472">Membrane</keyword>
<feature type="transmembrane region" description="Helical" evidence="1">
    <location>
        <begin position="21"/>
        <end position="41"/>
    </location>
</feature>
<keyword evidence="1" id="KW-1133">Transmembrane helix</keyword>
<evidence type="ECO:0000313" key="3">
    <source>
        <dbReference type="Proteomes" id="UP001627154"/>
    </source>
</evidence>
<keyword evidence="3" id="KW-1185">Reference proteome</keyword>
<dbReference type="EMBL" id="JBJJXI010000054">
    <property type="protein sequence ID" value="KAL3399960.1"/>
    <property type="molecule type" value="Genomic_DNA"/>
</dbReference>
<evidence type="ECO:0008006" key="4">
    <source>
        <dbReference type="Google" id="ProtNLM"/>
    </source>
</evidence>
<gene>
    <name evidence="2" type="ORF">TKK_006590</name>
</gene>
<dbReference type="Proteomes" id="UP001627154">
    <property type="component" value="Unassembled WGS sequence"/>
</dbReference>